<organism evidence="5 6">
    <name type="scientific">Volvox reticuliferus</name>
    <dbReference type="NCBI Taxonomy" id="1737510"/>
    <lineage>
        <taxon>Eukaryota</taxon>
        <taxon>Viridiplantae</taxon>
        <taxon>Chlorophyta</taxon>
        <taxon>core chlorophytes</taxon>
        <taxon>Chlorophyceae</taxon>
        <taxon>CS clade</taxon>
        <taxon>Chlamydomonadales</taxon>
        <taxon>Volvocaceae</taxon>
        <taxon>Volvox</taxon>
    </lineage>
</organism>
<dbReference type="SUPFAM" id="SSF57850">
    <property type="entry name" value="RING/U-box"/>
    <property type="match status" value="1"/>
</dbReference>
<reference evidence="5" key="1">
    <citation type="journal article" date="2021" name="Proc. Natl. Acad. Sci. U.S.A.">
        <title>Three genomes in the algal genus Volvox reveal the fate of a haploid sex-determining region after a transition to homothallism.</title>
        <authorList>
            <person name="Yamamoto K."/>
            <person name="Hamaji T."/>
            <person name="Kawai-Toyooka H."/>
            <person name="Matsuzaki R."/>
            <person name="Takahashi F."/>
            <person name="Nishimura Y."/>
            <person name="Kawachi M."/>
            <person name="Noguchi H."/>
            <person name="Minakuchi Y."/>
            <person name="Umen J.G."/>
            <person name="Toyoda A."/>
            <person name="Nozaki H."/>
        </authorList>
    </citation>
    <scope>NUCLEOTIDE SEQUENCE</scope>
    <source>
        <strain evidence="5">NIES-3786</strain>
    </source>
</reference>
<name>A0A8J4FWM7_9CHLO</name>
<keyword evidence="3" id="KW-0862">Zinc</keyword>
<gene>
    <name evidence="5" type="ORF">Vretifemale_17490</name>
</gene>
<keyword evidence="6" id="KW-1185">Reference proteome</keyword>
<dbReference type="GO" id="GO:0008270">
    <property type="term" value="F:zinc ion binding"/>
    <property type="evidence" value="ECO:0007669"/>
    <property type="project" value="UniProtKB-KW"/>
</dbReference>
<feature type="domain" description="RING-CH-type" evidence="4">
    <location>
        <begin position="87"/>
        <end position="120"/>
    </location>
</feature>
<proteinExistence type="predicted"/>
<dbReference type="InterPro" id="IPR011016">
    <property type="entry name" value="Znf_RING-CH"/>
</dbReference>
<evidence type="ECO:0000256" key="3">
    <source>
        <dbReference type="ARBA" id="ARBA00022833"/>
    </source>
</evidence>
<sequence>MPVRQKLRTSQNAFLSSTSEHKEAKRFYFKDITVHIQLAPFKKERKKSLKILSHHSEMVAVASVGLSPSSCPTQRRYTGSDSDVDECWICLSSEPPGTLARVCDCPRVSHRECLARWQLTNYGRR</sequence>
<accession>A0A8J4FWM7</accession>
<keyword evidence="2" id="KW-0863">Zinc-finger</keyword>
<dbReference type="OrthoDB" id="547705at2759"/>
<evidence type="ECO:0000259" key="4">
    <source>
        <dbReference type="Pfam" id="PF12906"/>
    </source>
</evidence>
<protein>
    <recommendedName>
        <fullName evidence="4">RING-CH-type domain-containing protein</fullName>
    </recommendedName>
</protein>
<dbReference type="Pfam" id="PF12906">
    <property type="entry name" value="RINGv"/>
    <property type="match status" value="1"/>
</dbReference>
<evidence type="ECO:0000256" key="2">
    <source>
        <dbReference type="ARBA" id="ARBA00022771"/>
    </source>
</evidence>
<dbReference type="AlphaFoldDB" id="A0A8J4FWM7"/>
<keyword evidence="1" id="KW-0479">Metal-binding</keyword>
<dbReference type="InterPro" id="IPR013083">
    <property type="entry name" value="Znf_RING/FYVE/PHD"/>
</dbReference>
<evidence type="ECO:0000313" key="5">
    <source>
        <dbReference type="EMBL" id="GIL89711.1"/>
    </source>
</evidence>
<evidence type="ECO:0000256" key="1">
    <source>
        <dbReference type="ARBA" id="ARBA00022723"/>
    </source>
</evidence>
<comment type="caution">
    <text evidence="5">The sequence shown here is derived from an EMBL/GenBank/DDBJ whole genome shotgun (WGS) entry which is preliminary data.</text>
</comment>
<evidence type="ECO:0000313" key="6">
    <source>
        <dbReference type="Proteomes" id="UP000747110"/>
    </source>
</evidence>
<dbReference type="Proteomes" id="UP000747110">
    <property type="component" value="Unassembled WGS sequence"/>
</dbReference>
<dbReference type="EMBL" id="BNCP01000052">
    <property type="protein sequence ID" value="GIL89711.1"/>
    <property type="molecule type" value="Genomic_DNA"/>
</dbReference>
<dbReference type="Gene3D" id="3.30.40.10">
    <property type="entry name" value="Zinc/RING finger domain, C3HC4 (zinc finger)"/>
    <property type="match status" value="1"/>
</dbReference>